<dbReference type="InterPro" id="IPR013786">
    <property type="entry name" value="AcylCoA_DH/ox_N"/>
</dbReference>
<feature type="domain" description="Acyl-CoA oxidase/dehydrogenase middle" evidence="6">
    <location>
        <begin position="118"/>
        <end position="212"/>
    </location>
</feature>
<evidence type="ECO:0000256" key="1">
    <source>
        <dbReference type="ARBA" id="ARBA00001974"/>
    </source>
</evidence>
<dbReference type="AlphaFoldDB" id="A0A494XF79"/>
<dbReference type="InterPro" id="IPR037069">
    <property type="entry name" value="AcylCoA_DH/ox_N_sf"/>
</dbReference>
<dbReference type="RefSeq" id="WP_121278627.1">
    <property type="nucleotide sequence ID" value="NZ_RBZV01000006.1"/>
</dbReference>
<name>A0A494XF79_9BURK</name>
<sequence>MLFDLTAEQLDIRNKYSSIGKEIADAKRAEPEGFDFDGWNLLRDEGIWRLIVPADANGASDWWSFTAALEGLSSSIRTPELLLSVIAQAGMVRGLVRHGSPSQKAHYLEAILRGDVSATGIAEPTTGTDVRSISTSLTETADGYLLNGSKFNIAHAPIMDFALLVCRLNDRESSNIALVLLDRDTPGLTSGRVDDKLGNRNLPTGELHFRDVHVPHSSVLGVPGRGLSTLIDIISLGRLYYGLVAANLITPYLDDAMRYAATRDSFKSTIDSHQYVQKRLVDMRIGLARSRWVAYGALSQLLNGHAEALMTCSIAKLVGAEDLIASATSLVKLYGSLGYHNGSVAELMKNALGFASVGGTEEMHRKNIFNQMQRLAA</sequence>
<dbReference type="CDD" id="cd00567">
    <property type="entry name" value="ACAD"/>
    <property type="match status" value="1"/>
</dbReference>
<evidence type="ECO:0000256" key="2">
    <source>
        <dbReference type="ARBA" id="ARBA00009347"/>
    </source>
</evidence>
<dbReference type="InterPro" id="IPR036250">
    <property type="entry name" value="AcylCo_DH-like_C"/>
</dbReference>
<organism evidence="8 9">
    <name type="scientific">Trinickia fusca</name>
    <dbReference type="NCBI Taxonomy" id="2419777"/>
    <lineage>
        <taxon>Bacteria</taxon>
        <taxon>Pseudomonadati</taxon>
        <taxon>Pseudomonadota</taxon>
        <taxon>Betaproteobacteria</taxon>
        <taxon>Burkholderiales</taxon>
        <taxon>Burkholderiaceae</taxon>
        <taxon>Trinickia</taxon>
    </lineage>
</organism>
<dbReference type="InterPro" id="IPR009075">
    <property type="entry name" value="AcylCo_DH/oxidase_C"/>
</dbReference>
<comment type="cofactor">
    <cofactor evidence="1">
        <name>FAD</name>
        <dbReference type="ChEBI" id="CHEBI:57692"/>
    </cofactor>
</comment>
<evidence type="ECO:0000259" key="6">
    <source>
        <dbReference type="Pfam" id="PF02770"/>
    </source>
</evidence>
<evidence type="ECO:0000256" key="4">
    <source>
        <dbReference type="ARBA" id="ARBA00022827"/>
    </source>
</evidence>
<dbReference type="GO" id="GO:0050660">
    <property type="term" value="F:flavin adenine dinucleotide binding"/>
    <property type="evidence" value="ECO:0007669"/>
    <property type="project" value="InterPro"/>
</dbReference>
<keyword evidence="4" id="KW-0274">FAD</keyword>
<dbReference type="Gene3D" id="1.10.540.10">
    <property type="entry name" value="Acyl-CoA dehydrogenase/oxidase, N-terminal domain"/>
    <property type="match status" value="1"/>
</dbReference>
<dbReference type="InterPro" id="IPR046373">
    <property type="entry name" value="Acyl-CoA_Oxase/DH_mid-dom_sf"/>
</dbReference>
<accession>A0A494XF79</accession>
<dbReference type="EMBL" id="RBZV01000006">
    <property type="protein sequence ID" value="RKP46799.1"/>
    <property type="molecule type" value="Genomic_DNA"/>
</dbReference>
<dbReference type="Pfam" id="PF02770">
    <property type="entry name" value="Acyl-CoA_dh_M"/>
    <property type="match status" value="1"/>
</dbReference>
<proteinExistence type="inferred from homology"/>
<evidence type="ECO:0000313" key="9">
    <source>
        <dbReference type="Proteomes" id="UP000280434"/>
    </source>
</evidence>
<dbReference type="PANTHER" id="PTHR43884:SF12">
    <property type="entry name" value="ISOVALERYL-COA DEHYDROGENASE, MITOCHONDRIAL-RELATED"/>
    <property type="match status" value="1"/>
</dbReference>
<dbReference type="PANTHER" id="PTHR43884">
    <property type="entry name" value="ACYL-COA DEHYDROGENASE"/>
    <property type="match status" value="1"/>
</dbReference>
<gene>
    <name evidence="8" type="ORF">D7S89_15635</name>
</gene>
<evidence type="ECO:0000256" key="3">
    <source>
        <dbReference type="ARBA" id="ARBA00022630"/>
    </source>
</evidence>
<comment type="similarity">
    <text evidence="2">Belongs to the acyl-CoA dehydrogenase family.</text>
</comment>
<protein>
    <submittedName>
        <fullName evidence="8">Acyl-CoA dehydrogenase</fullName>
    </submittedName>
</protein>
<comment type="caution">
    <text evidence="8">The sequence shown here is derived from an EMBL/GenBank/DDBJ whole genome shotgun (WGS) entry which is preliminary data.</text>
</comment>
<feature type="domain" description="Acyl-CoA dehydrogenase/oxidase N-terminal" evidence="7">
    <location>
        <begin position="21"/>
        <end position="115"/>
    </location>
</feature>
<feature type="domain" description="Acyl-CoA dehydrogenase/oxidase C-terminal" evidence="5">
    <location>
        <begin position="224"/>
        <end position="371"/>
    </location>
</feature>
<dbReference type="Pfam" id="PF00441">
    <property type="entry name" value="Acyl-CoA_dh_1"/>
    <property type="match status" value="1"/>
</dbReference>
<dbReference type="Gene3D" id="1.20.140.10">
    <property type="entry name" value="Butyryl-CoA Dehydrogenase, subunit A, domain 3"/>
    <property type="match status" value="1"/>
</dbReference>
<dbReference type="GO" id="GO:0003995">
    <property type="term" value="F:acyl-CoA dehydrogenase activity"/>
    <property type="evidence" value="ECO:0007669"/>
    <property type="project" value="TreeGrafter"/>
</dbReference>
<dbReference type="Proteomes" id="UP000280434">
    <property type="component" value="Unassembled WGS sequence"/>
</dbReference>
<keyword evidence="9" id="KW-1185">Reference proteome</keyword>
<evidence type="ECO:0000313" key="8">
    <source>
        <dbReference type="EMBL" id="RKP46799.1"/>
    </source>
</evidence>
<dbReference type="OrthoDB" id="3398889at2"/>
<reference evidence="8 9" key="1">
    <citation type="submission" date="2018-10" db="EMBL/GenBank/DDBJ databases">
        <title>Paraburkholderia sp. 7MK8-2, isolated from soil.</title>
        <authorList>
            <person name="Gao Z.-H."/>
            <person name="Qiu L.-H."/>
        </authorList>
    </citation>
    <scope>NUCLEOTIDE SEQUENCE [LARGE SCALE GENOMIC DNA]</scope>
    <source>
        <strain evidence="8 9">7MK8-2</strain>
    </source>
</reference>
<dbReference type="Pfam" id="PF02771">
    <property type="entry name" value="Acyl-CoA_dh_N"/>
    <property type="match status" value="1"/>
</dbReference>
<evidence type="ECO:0000259" key="7">
    <source>
        <dbReference type="Pfam" id="PF02771"/>
    </source>
</evidence>
<keyword evidence="3" id="KW-0285">Flavoprotein</keyword>
<dbReference type="SUPFAM" id="SSF56645">
    <property type="entry name" value="Acyl-CoA dehydrogenase NM domain-like"/>
    <property type="match status" value="1"/>
</dbReference>
<dbReference type="InterPro" id="IPR006091">
    <property type="entry name" value="Acyl-CoA_Oxase/DH_mid-dom"/>
</dbReference>
<dbReference type="Gene3D" id="2.40.110.10">
    <property type="entry name" value="Butyryl-CoA Dehydrogenase, subunit A, domain 2"/>
    <property type="match status" value="1"/>
</dbReference>
<evidence type="ECO:0000259" key="5">
    <source>
        <dbReference type="Pfam" id="PF00441"/>
    </source>
</evidence>
<dbReference type="SUPFAM" id="SSF47203">
    <property type="entry name" value="Acyl-CoA dehydrogenase C-terminal domain-like"/>
    <property type="match status" value="1"/>
</dbReference>
<dbReference type="InterPro" id="IPR009100">
    <property type="entry name" value="AcylCoA_DH/oxidase_NM_dom_sf"/>
</dbReference>